<dbReference type="InParanoid" id="A0A2P6NEN5"/>
<dbReference type="InterPro" id="IPR000537">
    <property type="entry name" value="UbiA_prenyltransferase"/>
</dbReference>
<protein>
    <recommendedName>
        <fullName evidence="7">Heme O synthase</fullName>
    </recommendedName>
</protein>
<keyword evidence="2 10" id="KW-0808">Transferase</keyword>
<feature type="transmembrane region" description="Helical" evidence="9">
    <location>
        <begin position="235"/>
        <end position="258"/>
    </location>
</feature>
<dbReference type="STRING" id="1890364.A0A2P6NEN5"/>
<accession>A0A2P6NEN5</accession>
<evidence type="ECO:0000313" key="10">
    <source>
        <dbReference type="EMBL" id="PRP82391.1"/>
    </source>
</evidence>
<keyword evidence="4 9" id="KW-1133">Transmembrane helix</keyword>
<keyword evidence="6 9" id="KW-0472">Membrane</keyword>
<evidence type="ECO:0000256" key="8">
    <source>
        <dbReference type="SAM" id="MobiDB-lite"/>
    </source>
</evidence>
<proteinExistence type="predicted"/>
<organism evidence="10 11">
    <name type="scientific">Planoprotostelium fungivorum</name>
    <dbReference type="NCBI Taxonomy" id="1890364"/>
    <lineage>
        <taxon>Eukaryota</taxon>
        <taxon>Amoebozoa</taxon>
        <taxon>Evosea</taxon>
        <taxon>Variosea</taxon>
        <taxon>Cavosteliida</taxon>
        <taxon>Cavosteliaceae</taxon>
        <taxon>Planoprotostelium</taxon>
    </lineage>
</organism>
<evidence type="ECO:0000256" key="9">
    <source>
        <dbReference type="SAM" id="Phobius"/>
    </source>
</evidence>
<comment type="caution">
    <text evidence="10">The sequence shown here is derived from an EMBL/GenBank/DDBJ whole genome shotgun (WGS) entry which is preliminary data.</text>
</comment>
<feature type="transmembrane region" description="Helical" evidence="9">
    <location>
        <begin position="208"/>
        <end position="228"/>
    </location>
</feature>
<evidence type="ECO:0000256" key="1">
    <source>
        <dbReference type="ARBA" id="ARBA00004141"/>
    </source>
</evidence>
<dbReference type="FunFam" id="1.10.357.140:FF:000006">
    <property type="entry name" value="Protoheme IX farnesyltransferase, mitochondrial"/>
    <property type="match status" value="1"/>
</dbReference>
<dbReference type="CDD" id="cd13957">
    <property type="entry name" value="PT_UbiA_Cox10"/>
    <property type="match status" value="1"/>
</dbReference>
<dbReference type="GO" id="GO:0008495">
    <property type="term" value="F:protoheme IX farnesyltransferase activity"/>
    <property type="evidence" value="ECO:0007669"/>
    <property type="project" value="InterPro"/>
</dbReference>
<keyword evidence="11" id="KW-1185">Reference proteome</keyword>
<dbReference type="OrthoDB" id="5211at2759"/>
<reference evidence="10 11" key="1">
    <citation type="journal article" date="2018" name="Genome Biol. Evol.">
        <title>Multiple Roots of Fruiting Body Formation in Amoebozoa.</title>
        <authorList>
            <person name="Hillmann F."/>
            <person name="Forbes G."/>
            <person name="Novohradska S."/>
            <person name="Ferling I."/>
            <person name="Riege K."/>
            <person name="Groth M."/>
            <person name="Westermann M."/>
            <person name="Marz M."/>
            <person name="Spaller T."/>
            <person name="Winckler T."/>
            <person name="Schaap P."/>
            <person name="Glockner G."/>
        </authorList>
    </citation>
    <scope>NUCLEOTIDE SEQUENCE [LARGE SCALE GENOMIC DNA]</scope>
    <source>
        <strain evidence="10 11">Jena</strain>
    </source>
</reference>
<evidence type="ECO:0000256" key="7">
    <source>
        <dbReference type="ARBA" id="ARBA00030253"/>
    </source>
</evidence>
<dbReference type="PANTHER" id="PTHR43448:SF2">
    <property type="entry name" value="PROTOHEME IX FARNESYLTRANSFERASE, MITOCHONDRIAL"/>
    <property type="match status" value="1"/>
</dbReference>
<evidence type="ECO:0000256" key="3">
    <source>
        <dbReference type="ARBA" id="ARBA00022692"/>
    </source>
</evidence>
<dbReference type="Pfam" id="PF01040">
    <property type="entry name" value="UbiA"/>
    <property type="match status" value="1"/>
</dbReference>
<dbReference type="NCBIfam" id="TIGR01473">
    <property type="entry name" value="cyoE_ctaB"/>
    <property type="match status" value="1"/>
</dbReference>
<sequence>MQLQLPIQYPFTWNNTSNHTRWSPYSSFFPKPVNNDVGQQPKSQTASTQTHIQSHKSQAAIRYGPLLGGAKERTLGNQISAYISLSKPRLSALVLVSTGIGYLMTPGPVDGVKFTSCCVGTGLAITAANTYNQFIEIPRDAKMSRTTDRVLPSSQITPNEALVFAALCTVGGTTLLASRVNFSAAALALVNIGLYGAIYTPLKVIHPINTWVGSVVGAIPLLIGWVGATGEMSSGGWALFALQYIWQIPHFLALSWNLRTDYEKGGYKMLSNVDPKSVAPQCLYWSLLMLPVGPLCSWAGFIDRGFAFDSTLLNGTMVYYAWKYYKEEGNENNNARALFKCTIFHLLALYGLMGLHKALVREPVIRVVKNLFSPIFGKWISSGIECTCDLSVTSNAPLQTTRVQRSQSHMNHFTNSVSDVRISRNVQVEILGILKLKYSEFSS</sequence>
<dbReference type="GO" id="GO:0016020">
    <property type="term" value="C:membrane"/>
    <property type="evidence" value="ECO:0007669"/>
    <property type="project" value="UniProtKB-SubCell"/>
</dbReference>
<dbReference type="GO" id="GO:0006784">
    <property type="term" value="P:heme A biosynthetic process"/>
    <property type="evidence" value="ECO:0007669"/>
    <property type="project" value="TreeGrafter"/>
</dbReference>
<dbReference type="InterPro" id="IPR044878">
    <property type="entry name" value="UbiA_sf"/>
</dbReference>
<gene>
    <name evidence="10" type="ORF">PROFUN_10167</name>
</gene>
<feature type="transmembrane region" description="Helical" evidence="9">
    <location>
        <begin position="184"/>
        <end position="202"/>
    </location>
</feature>
<dbReference type="Gene3D" id="1.10.357.140">
    <property type="entry name" value="UbiA prenyltransferase"/>
    <property type="match status" value="1"/>
</dbReference>
<name>A0A2P6NEN5_9EUKA</name>
<dbReference type="Proteomes" id="UP000241769">
    <property type="component" value="Unassembled WGS sequence"/>
</dbReference>
<feature type="transmembrane region" description="Helical" evidence="9">
    <location>
        <begin position="278"/>
        <end position="299"/>
    </location>
</feature>
<keyword evidence="5" id="KW-0350">Heme biosynthesis</keyword>
<evidence type="ECO:0000313" key="11">
    <source>
        <dbReference type="Proteomes" id="UP000241769"/>
    </source>
</evidence>
<dbReference type="AlphaFoldDB" id="A0A2P6NEN5"/>
<evidence type="ECO:0000256" key="4">
    <source>
        <dbReference type="ARBA" id="ARBA00022989"/>
    </source>
</evidence>
<comment type="subcellular location">
    <subcellularLocation>
        <location evidence="1">Membrane</location>
        <topology evidence="1">Multi-pass membrane protein</topology>
    </subcellularLocation>
</comment>
<feature type="region of interest" description="Disordered" evidence="8">
    <location>
        <begin position="33"/>
        <end position="56"/>
    </location>
</feature>
<dbReference type="PANTHER" id="PTHR43448">
    <property type="entry name" value="PROTOHEME IX FARNESYLTRANSFERASE, MITOCHONDRIAL"/>
    <property type="match status" value="1"/>
</dbReference>
<keyword evidence="3 9" id="KW-0812">Transmembrane</keyword>
<dbReference type="GO" id="GO:0005739">
    <property type="term" value="C:mitochondrion"/>
    <property type="evidence" value="ECO:0007669"/>
    <property type="project" value="TreeGrafter"/>
</dbReference>
<evidence type="ECO:0000256" key="2">
    <source>
        <dbReference type="ARBA" id="ARBA00022679"/>
    </source>
</evidence>
<feature type="compositionally biased region" description="Polar residues" evidence="8">
    <location>
        <begin position="36"/>
        <end position="56"/>
    </location>
</feature>
<evidence type="ECO:0000256" key="6">
    <source>
        <dbReference type="ARBA" id="ARBA00023136"/>
    </source>
</evidence>
<dbReference type="InterPro" id="IPR006369">
    <property type="entry name" value="Protohaem_IX_farnesylTrfase"/>
</dbReference>
<evidence type="ECO:0000256" key="5">
    <source>
        <dbReference type="ARBA" id="ARBA00023133"/>
    </source>
</evidence>
<dbReference type="EMBL" id="MDYQ01000104">
    <property type="protein sequence ID" value="PRP82391.1"/>
    <property type="molecule type" value="Genomic_DNA"/>
</dbReference>